<evidence type="ECO:0000313" key="2">
    <source>
        <dbReference type="Proteomes" id="UP000525319"/>
    </source>
</evidence>
<organism evidence="1 2">
    <name type="scientific">Drymodes brunneopygia</name>
    <dbReference type="NCBI Taxonomy" id="626378"/>
    <lineage>
        <taxon>Eukaryota</taxon>
        <taxon>Metazoa</taxon>
        <taxon>Chordata</taxon>
        <taxon>Craniata</taxon>
        <taxon>Vertebrata</taxon>
        <taxon>Euteleostomi</taxon>
        <taxon>Archelosauria</taxon>
        <taxon>Archosauria</taxon>
        <taxon>Dinosauria</taxon>
        <taxon>Saurischia</taxon>
        <taxon>Theropoda</taxon>
        <taxon>Coelurosauria</taxon>
        <taxon>Aves</taxon>
        <taxon>Neognathae</taxon>
        <taxon>Neoaves</taxon>
        <taxon>Telluraves</taxon>
        <taxon>Australaves</taxon>
        <taxon>Passeriformes</taxon>
        <taxon>Petroicidae</taxon>
        <taxon>Drymodes</taxon>
    </lineage>
</organism>
<keyword evidence="2" id="KW-1185">Reference proteome</keyword>
<feature type="non-terminal residue" evidence="1">
    <location>
        <position position="91"/>
    </location>
</feature>
<dbReference type="OrthoDB" id="9325190at2759"/>
<protein>
    <submittedName>
        <fullName evidence="1">ENR1 protein</fullName>
    </submittedName>
</protein>
<dbReference type="Proteomes" id="UP000525319">
    <property type="component" value="Unassembled WGS sequence"/>
</dbReference>
<dbReference type="AlphaFoldDB" id="A0A7L3K070"/>
<gene>
    <name evidence="1" type="primary">Erv31_0</name>
    <name evidence="1" type="ORF">DRYBRU_R15013</name>
</gene>
<name>A0A7L3K070_9PASS</name>
<evidence type="ECO:0000313" key="1">
    <source>
        <dbReference type="EMBL" id="NXU33890.1"/>
    </source>
</evidence>
<accession>A0A7L3K070</accession>
<dbReference type="EMBL" id="VZTZ01001749">
    <property type="protein sequence ID" value="NXU33890.1"/>
    <property type="molecule type" value="Genomic_DNA"/>
</dbReference>
<feature type="non-terminal residue" evidence="1">
    <location>
        <position position="1"/>
    </location>
</feature>
<reference evidence="1 2" key="1">
    <citation type="submission" date="2019-09" db="EMBL/GenBank/DDBJ databases">
        <title>Bird 10,000 Genomes (B10K) Project - Family phase.</title>
        <authorList>
            <person name="Zhang G."/>
        </authorList>
    </citation>
    <scope>NUCLEOTIDE SEQUENCE [LARGE SCALE GENOMIC DNA]</scope>
    <source>
        <strain evidence="1">B10K-DU-030-03</strain>
    </source>
</reference>
<proteinExistence type="predicted"/>
<comment type="caution">
    <text evidence="1">The sequence shown here is derived from an EMBL/GenBank/DDBJ whole genome shotgun (WGS) entry which is preliminary data.</text>
</comment>
<sequence length="91" mass="10511">KLDNRDLGPESKNMFLDMVEKIGKELNAKNCWVCGSTGMSESWPWEGTTLNVPEVLKLTRGWSVSTWQRSPEESWRLRDIPVGEECIWRKG</sequence>